<dbReference type="EMBL" id="PYBW01000174">
    <property type="protein sequence ID" value="PYC66478.1"/>
    <property type="molecule type" value="Genomic_DNA"/>
</dbReference>
<organism evidence="2 3">
    <name type="scientific">Streptomyces tateyamensis</name>
    <dbReference type="NCBI Taxonomy" id="565073"/>
    <lineage>
        <taxon>Bacteria</taxon>
        <taxon>Bacillati</taxon>
        <taxon>Actinomycetota</taxon>
        <taxon>Actinomycetes</taxon>
        <taxon>Kitasatosporales</taxon>
        <taxon>Streptomycetaceae</taxon>
        <taxon>Streptomyces</taxon>
    </lineage>
</organism>
<gene>
    <name evidence="2" type="ORF">C7C46_31330</name>
</gene>
<feature type="region of interest" description="Disordered" evidence="1">
    <location>
        <begin position="1"/>
        <end position="53"/>
    </location>
</feature>
<reference evidence="2 3" key="1">
    <citation type="submission" date="2018-03" db="EMBL/GenBank/DDBJ databases">
        <title>Bioinformatic expansion and discovery of thiopeptide antibiotics.</title>
        <authorList>
            <person name="Schwalen C.J."/>
            <person name="Hudson G.A."/>
            <person name="Mitchell D.A."/>
        </authorList>
    </citation>
    <scope>NUCLEOTIDE SEQUENCE [LARGE SCALE GENOMIC DNA]</scope>
    <source>
        <strain evidence="2 3">ATCC 21389</strain>
    </source>
</reference>
<evidence type="ECO:0000256" key="1">
    <source>
        <dbReference type="SAM" id="MobiDB-lite"/>
    </source>
</evidence>
<dbReference type="Proteomes" id="UP000248039">
    <property type="component" value="Unassembled WGS sequence"/>
</dbReference>
<evidence type="ECO:0000313" key="2">
    <source>
        <dbReference type="EMBL" id="PYC66478.1"/>
    </source>
</evidence>
<proteinExistence type="predicted"/>
<evidence type="ECO:0000313" key="3">
    <source>
        <dbReference type="Proteomes" id="UP000248039"/>
    </source>
</evidence>
<comment type="caution">
    <text evidence="2">The sequence shown here is derived from an EMBL/GenBank/DDBJ whole genome shotgun (WGS) entry which is preliminary data.</text>
</comment>
<dbReference type="OrthoDB" id="3218510at2"/>
<dbReference type="InterPro" id="IPR045596">
    <property type="entry name" value="DUF6459"/>
</dbReference>
<evidence type="ECO:0008006" key="4">
    <source>
        <dbReference type="Google" id="ProtNLM"/>
    </source>
</evidence>
<keyword evidence="3" id="KW-1185">Reference proteome</keyword>
<name>A0A2V4N7J3_9ACTN</name>
<sequence>MTETVLLRHPSAPQINRLTPTPGHRVPARPEPRAPRHPRADCGPAADRVPGSGDLAHRFAQRLVEVLAGVRPPGQLVRHTTHDGYRELARLARGNPLRRAGRALPRLGPVHESVPGPGALEVCVRVEAGPRHHVVAFRLERHRRTEQWQCTTVGTW</sequence>
<dbReference type="Pfam" id="PF20060">
    <property type="entry name" value="DUF6459"/>
    <property type="match status" value="1"/>
</dbReference>
<accession>A0A2V4N7J3</accession>
<feature type="compositionally biased region" description="Basic and acidic residues" evidence="1">
    <location>
        <begin position="28"/>
        <end position="40"/>
    </location>
</feature>
<dbReference type="RefSeq" id="WP_110673315.1">
    <property type="nucleotide sequence ID" value="NZ_PYBW01000174.1"/>
</dbReference>
<protein>
    <recommendedName>
        <fullName evidence="4">3-hydroxyacyl-CoA dehydrogenase</fullName>
    </recommendedName>
</protein>
<dbReference type="AlphaFoldDB" id="A0A2V4N7J3"/>